<gene>
    <name evidence="1" type="ORF">OS493_016035</name>
</gene>
<sequence length="228" mass="25917">MPLRPLRFLSLESVVQSPVPGISRDFPPGMIEMREMSRQSSQFQRNNSEVILHPQPCCSHQTPVTILSSPAASPKCILKARVWPADPIVRVSTGTHDLEAYTRCQLIQAQLQPRMQDSDDSGIEELQVEKRLSIESEIFEEEISLPAIPPAYKHRRVLYDKRKSCPVIIQPSKLTRTMPSNICQAFKGYGVCDEPRTLKKPQRKHGRSTLTFNKADSEVQQRQIAWAE</sequence>
<reference evidence="1" key="1">
    <citation type="submission" date="2023-01" db="EMBL/GenBank/DDBJ databases">
        <title>Genome assembly of the deep-sea coral Lophelia pertusa.</title>
        <authorList>
            <person name="Herrera S."/>
            <person name="Cordes E."/>
        </authorList>
    </citation>
    <scope>NUCLEOTIDE SEQUENCE</scope>
    <source>
        <strain evidence="1">USNM1676648</strain>
        <tissue evidence="1">Polyp</tissue>
    </source>
</reference>
<accession>A0A9X0A526</accession>
<dbReference type="AlphaFoldDB" id="A0A9X0A526"/>
<comment type="caution">
    <text evidence="1">The sequence shown here is derived from an EMBL/GenBank/DDBJ whole genome shotgun (WGS) entry which is preliminary data.</text>
</comment>
<organism evidence="1 2">
    <name type="scientific">Desmophyllum pertusum</name>
    <dbReference type="NCBI Taxonomy" id="174260"/>
    <lineage>
        <taxon>Eukaryota</taxon>
        <taxon>Metazoa</taxon>
        <taxon>Cnidaria</taxon>
        <taxon>Anthozoa</taxon>
        <taxon>Hexacorallia</taxon>
        <taxon>Scleractinia</taxon>
        <taxon>Caryophylliina</taxon>
        <taxon>Caryophylliidae</taxon>
        <taxon>Desmophyllum</taxon>
    </lineage>
</organism>
<dbReference type="OrthoDB" id="10608176at2759"/>
<dbReference type="EMBL" id="MU825404">
    <property type="protein sequence ID" value="KAJ7391749.1"/>
    <property type="molecule type" value="Genomic_DNA"/>
</dbReference>
<evidence type="ECO:0000313" key="2">
    <source>
        <dbReference type="Proteomes" id="UP001163046"/>
    </source>
</evidence>
<name>A0A9X0A526_9CNID</name>
<dbReference type="Proteomes" id="UP001163046">
    <property type="component" value="Unassembled WGS sequence"/>
</dbReference>
<evidence type="ECO:0000313" key="1">
    <source>
        <dbReference type="EMBL" id="KAJ7391749.1"/>
    </source>
</evidence>
<protein>
    <submittedName>
        <fullName evidence="1">Uncharacterized protein</fullName>
    </submittedName>
</protein>
<keyword evidence="2" id="KW-1185">Reference proteome</keyword>
<proteinExistence type="predicted"/>